<dbReference type="PROSITE" id="PS50004">
    <property type="entry name" value="C2"/>
    <property type="match status" value="1"/>
</dbReference>
<keyword evidence="5" id="KW-0813">Transport</keyword>
<dbReference type="InterPro" id="IPR035892">
    <property type="entry name" value="C2_domain_sf"/>
</dbReference>
<dbReference type="PANTHER" id="PTHR37412:SF2">
    <property type="entry name" value="C2 DOMAIN-CONTAINING PROTEIN 5"/>
    <property type="match status" value="1"/>
</dbReference>
<dbReference type="GO" id="GO:0031340">
    <property type="term" value="P:positive regulation of vesicle fusion"/>
    <property type="evidence" value="ECO:0007669"/>
    <property type="project" value="UniProtKB-ARBA"/>
</dbReference>
<dbReference type="PANTHER" id="PTHR37412">
    <property type="entry name" value="C2 DOMAIN-CONTAINING PROTEIN 5"/>
    <property type="match status" value="1"/>
</dbReference>
<evidence type="ECO:0000256" key="7">
    <source>
        <dbReference type="ARBA" id="ARBA00022490"/>
    </source>
</evidence>
<evidence type="ECO:0000256" key="11">
    <source>
        <dbReference type="ARBA" id="ARBA00023121"/>
    </source>
</evidence>
<dbReference type="InterPro" id="IPR038983">
    <property type="entry name" value="C2CD5"/>
</dbReference>
<evidence type="ECO:0000256" key="9">
    <source>
        <dbReference type="ARBA" id="ARBA00022837"/>
    </source>
</evidence>
<dbReference type="GO" id="GO:0010828">
    <property type="term" value="P:positive regulation of D-glucose transmembrane transport"/>
    <property type="evidence" value="ECO:0007669"/>
    <property type="project" value="TreeGrafter"/>
</dbReference>
<evidence type="ECO:0000256" key="12">
    <source>
        <dbReference type="ARBA" id="ARBA00023136"/>
    </source>
</evidence>
<dbReference type="InterPro" id="IPR057815">
    <property type="entry name" value="C2CD5_C"/>
</dbReference>
<name>A0A8C5VTK0_MICMU</name>
<keyword evidence="6" id="KW-1003">Cell membrane</keyword>
<dbReference type="GO" id="GO:0065002">
    <property type="term" value="P:intracellular protein transmembrane transport"/>
    <property type="evidence" value="ECO:0007669"/>
    <property type="project" value="TreeGrafter"/>
</dbReference>
<organism evidence="19 20">
    <name type="scientific">Microcebus murinus</name>
    <name type="common">Gray mouse lemur</name>
    <name type="synonym">Lemur murinus</name>
    <dbReference type="NCBI Taxonomy" id="30608"/>
    <lineage>
        <taxon>Eukaryota</taxon>
        <taxon>Metazoa</taxon>
        <taxon>Chordata</taxon>
        <taxon>Craniata</taxon>
        <taxon>Vertebrata</taxon>
        <taxon>Euteleostomi</taxon>
        <taxon>Mammalia</taxon>
        <taxon>Eutheria</taxon>
        <taxon>Euarchontoglires</taxon>
        <taxon>Primates</taxon>
        <taxon>Strepsirrhini</taxon>
        <taxon>Lemuriformes</taxon>
        <taxon>Cheirogaleidae</taxon>
        <taxon>Microcebus</taxon>
    </lineage>
</organism>
<evidence type="ECO:0000256" key="3">
    <source>
        <dbReference type="ARBA" id="ARBA00004466"/>
    </source>
</evidence>
<evidence type="ECO:0000256" key="16">
    <source>
        <dbReference type="ARBA" id="ARBA00068078"/>
    </source>
</evidence>
<dbReference type="Pfam" id="PF23025">
    <property type="entry name" value="YbjQ_2"/>
    <property type="match status" value="3"/>
</dbReference>
<dbReference type="AlphaFoldDB" id="A0A8C5VTK0"/>
<dbReference type="SUPFAM" id="SSF49562">
    <property type="entry name" value="C2 domain (Calcium/lipid-binding domain, CaLB)"/>
    <property type="match status" value="1"/>
</dbReference>
<keyword evidence="7" id="KW-0963">Cytoplasm</keyword>
<keyword evidence="13" id="KW-0966">Cell projection</keyword>
<evidence type="ECO:0000256" key="8">
    <source>
        <dbReference type="ARBA" id="ARBA00022723"/>
    </source>
</evidence>
<dbReference type="FunFam" id="2.60.40.150:FF:000020">
    <property type="entry name" value="C2 calcium dependent domain containing 5"/>
    <property type="match status" value="1"/>
</dbReference>
<dbReference type="GO" id="GO:0005509">
    <property type="term" value="F:calcium ion binding"/>
    <property type="evidence" value="ECO:0007669"/>
    <property type="project" value="UniProtKB-ARBA"/>
</dbReference>
<dbReference type="GO" id="GO:0005938">
    <property type="term" value="C:cell cortex"/>
    <property type="evidence" value="ECO:0007669"/>
    <property type="project" value="UniProtKB-SubCell"/>
</dbReference>
<dbReference type="Pfam" id="PF00168">
    <property type="entry name" value="C2"/>
    <property type="match status" value="1"/>
</dbReference>
<dbReference type="GO" id="GO:0005886">
    <property type="term" value="C:plasma membrane"/>
    <property type="evidence" value="ECO:0007669"/>
    <property type="project" value="UniProtKB-SubCell"/>
</dbReference>
<sequence>MPGKLKVKIVAGRHLPVMDRASDLTDAFVEVKFGNTTFKTDVYLKSLNPQWNSEWFKFEVDDEDLQDEPLQITVLDHDTYSANDAIGKVYIDIDPLLYSEAATVISGWFPIYDTIHGIRGEINVVVKVDLFNDLNRFRQSSCGVKFFCTTSIPKCYRAVIIHGFVEELVVNEDPEYQWIDRIRTPRASNEARQRLISLMSGELQRKIGLKVLEMRGNAVVGYLQCFDLEGESGLVVRAIGTACTLDKLSSPAAFLPACNSPSKDMKEIPFNEDPNPNTHSSGPSTPLKNQTYSFSPSKSYSRQSSSSDTDLSLTPKTGMGSGSAGKEGGPFKALLRQQTQSALEQREFPFFTLTAFPPGFLVHVGGVVSARSVKLLDRIHNPDEPETRDAWWAEIRQEIKSHAKALGCHAVVGYSESTSICEEVCILSASGTAAVLNPRFLQDGTVEGCLEQRWLEENLPIGCGFCHIPYDELNMPFPAHLTYCYNCRKQKVPDVLFTTIDLPTDAAVIGKGCLIQARLCRLKKKAQAEANATAISNLLPFMEYEVHTQLMNKLKLKGMNALFGLRIQITVGENMLMGLASATGVYLAALPTPGGIQIAGKTPNDGSYEQHISHMQKKINDTIAKNKELYEINPPEISEEIIGSPIPEPRQRSRLLRSQSESSDEVTELDLSHGKKDAFVLEIDDTDAMEDVHSLLTDVPPPSGFYSCNTEIMPGINNWTSEIQMFTSVRVIRLSSLNLTNQALNKNFNDLCENLLKSLYFKLRSMIPCCLCHVNFTVSLPEDELIQVTVTAVAITFDKNQALQTTKTHVEKSLQRASTDNEELLQFPLELCSDSLPSHPFPPAKAVTVEKASPMGEGNFRNRSAPPCANSTVGVVKMTPLSFIPGAKITKYLGIINMFFIRETTSLREEGGVSGFLHAFIAEVFAMVRAHVAALGGNAVVSYIMKQCVFMENPNKNQAQCLINVSGDAVVFVRESDLEVVPTQQPTANCQPLCTEGEVTT</sequence>
<keyword evidence="9" id="KW-0106">Calcium</keyword>
<feature type="compositionally biased region" description="Polar residues" evidence="17">
    <location>
        <begin position="274"/>
        <end position="289"/>
    </location>
</feature>
<evidence type="ECO:0000313" key="20">
    <source>
        <dbReference type="Proteomes" id="UP000694394"/>
    </source>
</evidence>
<accession>A0A8C5VTK0</accession>
<dbReference type="Ensembl" id="ENSMICT00000035050.2">
    <property type="protein sequence ID" value="ENSMICP00000026882.2"/>
    <property type="gene ID" value="ENSMICG00000002294.3"/>
</dbReference>
<dbReference type="Proteomes" id="UP000694394">
    <property type="component" value="Chromosome 7"/>
</dbReference>
<feature type="domain" description="C2" evidence="18">
    <location>
        <begin position="1"/>
        <end position="109"/>
    </location>
</feature>
<evidence type="ECO:0000256" key="1">
    <source>
        <dbReference type="ARBA" id="ARBA00004156"/>
    </source>
</evidence>
<protein>
    <recommendedName>
        <fullName evidence="16">C2 domain-containing protein 5</fullName>
    </recommendedName>
</protein>
<feature type="region of interest" description="Disordered" evidence="17">
    <location>
        <begin position="640"/>
        <end position="670"/>
    </location>
</feature>
<evidence type="ECO:0000256" key="17">
    <source>
        <dbReference type="SAM" id="MobiDB-lite"/>
    </source>
</evidence>
<dbReference type="GO" id="GO:0090314">
    <property type="term" value="P:positive regulation of protein targeting to membrane"/>
    <property type="evidence" value="ECO:0007669"/>
    <property type="project" value="TreeGrafter"/>
</dbReference>
<dbReference type="InterPro" id="IPR056430">
    <property type="entry name" value="C2CD5_YbjQ-like_dom"/>
</dbReference>
<dbReference type="CDD" id="cd08688">
    <property type="entry name" value="C2_KIAA0528-like"/>
    <property type="match status" value="1"/>
</dbReference>
<evidence type="ECO:0000313" key="19">
    <source>
        <dbReference type="Ensembl" id="ENSMICP00000026882.2"/>
    </source>
</evidence>
<comment type="subcellular location">
    <subcellularLocation>
        <location evidence="2">Cell membrane</location>
    </subcellularLocation>
    <subcellularLocation>
        <location evidence="3">Cell projection</location>
        <location evidence="3">Ruffle</location>
    </subcellularLocation>
    <subcellularLocation>
        <location evidence="4">Cytoplasm</location>
        <location evidence="4">Cell cortex</location>
    </subcellularLocation>
    <subcellularLocation>
        <location evidence="1">Cytoplasmic vesicle membrane</location>
    </subcellularLocation>
</comment>
<dbReference type="GO" id="GO:0001726">
    <property type="term" value="C:ruffle"/>
    <property type="evidence" value="ECO:0007669"/>
    <property type="project" value="UniProtKB-SubCell"/>
</dbReference>
<dbReference type="GO" id="GO:0008286">
    <property type="term" value="P:insulin receptor signaling pathway"/>
    <property type="evidence" value="ECO:0007669"/>
    <property type="project" value="UniProtKB-ARBA"/>
</dbReference>
<dbReference type="Pfam" id="PF23028">
    <property type="entry name" value="YbjQ_3"/>
    <property type="match status" value="1"/>
</dbReference>
<dbReference type="GeneTree" id="ENSGT00390000000212"/>
<dbReference type="Gene3D" id="2.60.40.150">
    <property type="entry name" value="C2 domain"/>
    <property type="match status" value="1"/>
</dbReference>
<reference evidence="19" key="2">
    <citation type="submission" date="2025-08" db="UniProtKB">
        <authorList>
            <consortium name="Ensembl"/>
        </authorList>
    </citation>
    <scope>IDENTIFICATION</scope>
</reference>
<keyword evidence="20" id="KW-1185">Reference proteome</keyword>
<dbReference type="InterPro" id="IPR037785">
    <property type="entry name" value="C2_C2CD5"/>
</dbReference>
<keyword evidence="10" id="KW-0653">Protein transport</keyword>
<evidence type="ECO:0000256" key="5">
    <source>
        <dbReference type="ARBA" id="ARBA00022448"/>
    </source>
</evidence>
<dbReference type="InterPro" id="IPR056431">
    <property type="entry name" value="C2CD5_YbjQ-rel_dom"/>
</dbReference>
<reference evidence="19" key="1">
    <citation type="submission" date="2016-12" db="EMBL/GenBank/DDBJ databases">
        <title>Mouse lemur reference genome and diversity panel.</title>
        <authorList>
            <person name="Harris R."/>
            <person name="Larsen P."/>
            <person name="Liu Y."/>
            <person name="Hughes D.S."/>
            <person name="Murali S."/>
            <person name="Raveendran M."/>
            <person name="Korchina V."/>
            <person name="Wang M."/>
            <person name="Jhangiani S."/>
            <person name="Bandaranaike D."/>
            <person name="Bellair M."/>
            <person name="Blankenburg K."/>
            <person name="Chao H."/>
            <person name="Dahdouli M."/>
            <person name="Dinh H."/>
            <person name="Doddapaneni H."/>
            <person name="English A."/>
            <person name="Firestine M."/>
            <person name="Gnanaolivu R."/>
            <person name="Gross S."/>
            <person name="Hernandez B."/>
            <person name="Javaid M."/>
            <person name="Jayaseelan J."/>
            <person name="Jones J."/>
            <person name="Khan Z."/>
            <person name="Kovar C."/>
            <person name="Kurapati P."/>
            <person name="Le B."/>
            <person name="Lee S."/>
            <person name="Li M."/>
            <person name="Mathew T."/>
            <person name="Narasimhan A."/>
            <person name="Ngo D."/>
            <person name="Nguyen L."/>
            <person name="Okwuonu G."/>
            <person name="Ongeri F."/>
            <person name="Osuji N."/>
            <person name="Pu L.-L."/>
            <person name="Puazo M."/>
            <person name="Quiroz J."/>
            <person name="Raj R."/>
            <person name="Rajbhandari K."/>
            <person name="Reid J.G."/>
            <person name="Santibanez J."/>
            <person name="Sexton D."/>
            <person name="Skinner E."/>
            <person name="Vee V."/>
            <person name="Weissenberger G."/>
            <person name="Wu Y."/>
            <person name="Xin Y."/>
            <person name="Han Y."/>
            <person name="Campbell C."/>
            <person name="Brown A."/>
            <person name="Sullivan B."/>
            <person name="Shelton J."/>
            <person name="Brown S."/>
            <person name="Dudchenko O."/>
            <person name="Machol I."/>
            <person name="Durand N."/>
            <person name="Shamim M."/>
            <person name="Lieberman A."/>
            <person name="Muzny D.M."/>
            <person name="Richards S."/>
            <person name="Yoder A."/>
            <person name="Worley K.C."/>
            <person name="Rogers J."/>
            <person name="Gibbs R.A."/>
        </authorList>
    </citation>
    <scope>NUCLEOTIDE SEQUENCE [LARGE SCALE GENOMIC DNA]</scope>
</reference>
<evidence type="ECO:0000256" key="14">
    <source>
        <dbReference type="ARBA" id="ARBA00023329"/>
    </source>
</evidence>
<dbReference type="EMBL" id="ABDC03010023">
    <property type="status" value="NOT_ANNOTATED_CDS"/>
    <property type="molecule type" value="Genomic_DNA"/>
</dbReference>
<dbReference type="GO" id="GO:0030659">
    <property type="term" value="C:cytoplasmic vesicle membrane"/>
    <property type="evidence" value="ECO:0007669"/>
    <property type="project" value="UniProtKB-SubCell"/>
</dbReference>
<keyword evidence="12" id="KW-0472">Membrane</keyword>
<proteinExistence type="predicted"/>
<dbReference type="GO" id="GO:0072659">
    <property type="term" value="P:protein localization to plasma membrane"/>
    <property type="evidence" value="ECO:0007669"/>
    <property type="project" value="TreeGrafter"/>
</dbReference>
<evidence type="ECO:0000256" key="4">
    <source>
        <dbReference type="ARBA" id="ARBA00004544"/>
    </source>
</evidence>
<comment type="function">
    <text evidence="15">Required for insulin-stimulated glucose transport and glucose transporter SLC2A4/GLUT4 translocation from intracellular glucose storage vesicle (GSV) to the plasma membrane (PM) in adipocytes. Binds phospholipid membranes in a calcium-dependent manner and is necessary for the optimal membrane fusion between SLC2A4/GLUT4 GSV and the PM.</text>
</comment>
<evidence type="ECO:0000256" key="2">
    <source>
        <dbReference type="ARBA" id="ARBA00004236"/>
    </source>
</evidence>
<feature type="compositionally biased region" description="Gly residues" evidence="17">
    <location>
        <begin position="319"/>
        <end position="328"/>
    </location>
</feature>
<feature type="compositionally biased region" description="Low complexity" evidence="17">
    <location>
        <begin position="290"/>
        <end position="318"/>
    </location>
</feature>
<evidence type="ECO:0000256" key="6">
    <source>
        <dbReference type="ARBA" id="ARBA00022475"/>
    </source>
</evidence>
<keyword evidence="14" id="KW-0968">Cytoplasmic vesicle</keyword>
<evidence type="ECO:0000256" key="15">
    <source>
        <dbReference type="ARBA" id="ARBA00054259"/>
    </source>
</evidence>
<dbReference type="SMART" id="SM00239">
    <property type="entry name" value="C2"/>
    <property type="match status" value="1"/>
</dbReference>
<keyword evidence="8" id="KW-0479">Metal-binding</keyword>
<evidence type="ECO:0000256" key="10">
    <source>
        <dbReference type="ARBA" id="ARBA00022927"/>
    </source>
</evidence>
<feature type="region of interest" description="Disordered" evidence="17">
    <location>
        <begin position="265"/>
        <end position="330"/>
    </location>
</feature>
<reference evidence="19" key="3">
    <citation type="submission" date="2025-09" db="UniProtKB">
        <authorList>
            <consortium name="Ensembl"/>
        </authorList>
    </citation>
    <scope>IDENTIFICATION</scope>
</reference>
<dbReference type="GO" id="GO:0005544">
    <property type="term" value="F:calcium-dependent phospholipid binding"/>
    <property type="evidence" value="ECO:0007669"/>
    <property type="project" value="InterPro"/>
</dbReference>
<keyword evidence="11" id="KW-0446">Lipid-binding</keyword>
<evidence type="ECO:0000259" key="18">
    <source>
        <dbReference type="PROSITE" id="PS50004"/>
    </source>
</evidence>
<gene>
    <name evidence="19" type="primary">C2CD5</name>
</gene>
<dbReference type="Pfam" id="PF23128">
    <property type="entry name" value="YbjQ_4"/>
    <property type="match status" value="1"/>
</dbReference>
<dbReference type="InterPro" id="IPR000008">
    <property type="entry name" value="C2_dom"/>
</dbReference>
<evidence type="ECO:0000256" key="13">
    <source>
        <dbReference type="ARBA" id="ARBA00023273"/>
    </source>
</evidence>